<gene>
    <name evidence="7" type="ORF">TCNE_LOCUS7830</name>
</gene>
<keyword evidence="5" id="KW-0732">Signal</keyword>
<feature type="domain" description="Ig-like" evidence="6">
    <location>
        <begin position="313"/>
        <end position="413"/>
    </location>
</feature>
<feature type="compositionally biased region" description="Basic and acidic residues" evidence="3">
    <location>
        <begin position="673"/>
        <end position="682"/>
    </location>
</feature>
<reference evidence="7 8" key="2">
    <citation type="submission" date="2018-11" db="EMBL/GenBank/DDBJ databases">
        <authorList>
            <consortium name="Pathogen Informatics"/>
        </authorList>
    </citation>
    <scope>NUCLEOTIDE SEQUENCE [LARGE SCALE GENOMIC DNA]</scope>
</reference>
<feature type="region of interest" description="Disordered" evidence="3">
    <location>
        <begin position="670"/>
        <end position="711"/>
    </location>
</feature>
<proteinExistence type="predicted"/>
<evidence type="ECO:0000256" key="3">
    <source>
        <dbReference type="SAM" id="MobiDB-lite"/>
    </source>
</evidence>
<dbReference type="Pfam" id="PF13927">
    <property type="entry name" value="Ig_3"/>
    <property type="match status" value="1"/>
</dbReference>
<dbReference type="Gene3D" id="2.60.40.10">
    <property type="entry name" value="Immunoglobulins"/>
    <property type="match status" value="1"/>
</dbReference>
<dbReference type="Proteomes" id="UP000050794">
    <property type="component" value="Unassembled WGS sequence"/>
</dbReference>
<feature type="signal peptide" evidence="5">
    <location>
        <begin position="1"/>
        <end position="22"/>
    </location>
</feature>
<evidence type="ECO:0000256" key="5">
    <source>
        <dbReference type="SAM" id="SignalP"/>
    </source>
</evidence>
<evidence type="ECO:0000313" key="8">
    <source>
        <dbReference type="Proteomes" id="UP000050794"/>
    </source>
</evidence>
<evidence type="ECO:0000256" key="1">
    <source>
        <dbReference type="ARBA" id="ARBA00022614"/>
    </source>
</evidence>
<sequence length="744" mass="85798">MMRKCAFLYLLTLLWVRVLYMAGTVTTATQQFIDDASVSPTRNMCQVFGCVCEREHISCKHIAPSSLNQSIFKVFPNAKTITFNDCDEAEFHTGVLVKASQLEKISLRGCRVRSVIANVVLHNVRYLELSDNYLSEWTSICGFFNGTPALISASDIPPRIEVLDLSANELSSVGNEWPASLQWINLSSNRLLQSIPPLSLPYLKYLNLDGCTISELRIIDCPRLRRLSLRNTAIEVIDFDRFNAPSLQELDLSESHLLSSIVGNPPANLRSFRISNSLLSYLPKSFFSSTKRLREVKLMPNAWNCNECLSGVPQSANGTRKIVRARNGKSAVLQCEAFGDPAPAIEWWLVRPERLIGTYEPRRKHIHMYWSRNDSYRIILGGNLIIQNADRRLVERYRCIASNEAGNASRIVHFRLDFSYWYSLDLYESVFWGSVVASLLLCATSFVLNILWITCRKTGLWWIRRAERLSRVRSMVEAVEKYRQKQMLNLHESYRTRIDHVRENYHQQVDQLRASYASQVERFRDYRAAQIETMGQHLDNIRDNYNQQMCRLRDYGSRRVEQLWESYERQMNRVRTFSLQQRLKLMRQYKVKQRYVNSLLEKFSRDDPAAAACLEQHSEAAVLGPIEELEVEGDLSRSSSYYSLPEYMIGDDGKMCCPSGADLSRMFNRHRQTSTDERRAENDQQQPSTSKQAGRYHAMEVIRPSSGQSLRRRLSLRNDSLSEFADVVTPSTSKEEDITQVTHV</sequence>
<accession>A0A183UH60</accession>
<evidence type="ECO:0000256" key="4">
    <source>
        <dbReference type="SAM" id="Phobius"/>
    </source>
</evidence>
<dbReference type="PANTHER" id="PTHR24366">
    <property type="entry name" value="IG(IMMUNOGLOBULIN) AND LRR(LEUCINE RICH REPEAT) DOMAINS"/>
    <property type="match status" value="1"/>
</dbReference>
<dbReference type="SUPFAM" id="SSF52058">
    <property type="entry name" value="L domain-like"/>
    <property type="match status" value="1"/>
</dbReference>
<dbReference type="WBParaSite" id="TCNE_0000783001-mRNA-1">
    <property type="protein sequence ID" value="TCNE_0000783001-mRNA-1"/>
    <property type="gene ID" value="TCNE_0000783001"/>
</dbReference>
<feature type="compositionally biased region" description="Polar residues" evidence="3">
    <location>
        <begin position="683"/>
        <end position="692"/>
    </location>
</feature>
<dbReference type="EMBL" id="UYWY01019766">
    <property type="protein sequence ID" value="VDM39151.1"/>
    <property type="molecule type" value="Genomic_DNA"/>
</dbReference>
<keyword evidence="8" id="KW-1185">Reference proteome</keyword>
<feature type="chain" id="PRO_5044553183" evidence="5">
    <location>
        <begin position="23"/>
        <end position="744"/>
    </location>
</feature>
<dbReference type="InterPro" id="IPR036179">
    <property type="entry name" value="Ig-like_dom_sf"/>
</dbReference>
<keyword evidence="4" id="KW-1133">Transmembrane helix</keyword>
<keyword evidence="4" id="KW-0812">Transmembrane</keyword>
<evidence type="ECO:0000259" key="6">
    <source>
        <dbReference type="PROSITE" id="PS50835"/>
    </source>
</evidence>
<evidence type="ECO:0000256" key="2">
    <source>
        <dbReference type="ARBA" id="ARBA00022737"/>
    </source>
</evidence>
<evidence type="ECO:0000313" key="9">
    <source>
        <dbReference type="WBParaSite" id="TCNE_0000783001-mRNA-1"/>
    </source>
</evidence>
<keyword evidence="2" id="KW-0677">Repeat</keyword>
<evidence type="ECO:0000313" key="7">
    <source>
        <dbReference type="EMBL" id="VDM39151.1"/>
    </source>
</evidence>
<dbReference type="Gene3D" id="3.80.10.10">
    <property type="entry name" value="Ribonuclease Inhibitor"/>
    <property type="match status" value="1"/>
</dbReference>
<dbReference type="PANTHER" id="PTHR24366:SF96">
    <property type="entry name" value="LEUCINE RICH REPEAT CONTAINING 53"/>
    <property type="match status" value="1"/>
</dbReference>
<dbReference type="InterPro" id="IPR007110">
    <property type="entry name" value="Ig-like_dom"/>
</dbReference>
<dbReference type="AlphaFoldDB" id="A0A183UH60"/>
<keyword evidence="1" id="KW-0433">Leucine-rich repeat</keyword>
<dbReference type="InterPro" id="IPR013783">
    <property type="entry name" value="Ig-like_fold"/>
</dbReference>
<protein>
    <submittedName>
        <fullName evidence="9">Ig-like domain-containing protein</fullName>
    </submittedName>
</protein>
<name>A0A183UH60_TOXCA</name>
<keyword evidence="4" id="KW-0472">Membrane</keyword>
<dbReference type="SUPFAM" id="SSF48726">
    <property type="entry name" value="Immunoglobulin"/>
    <property type="match status" value="1"/>
</dbReference>
<organism evidence="8 9">
    <name type="scientific">Toxocara canis</name>
    <name type="common">Canine roundworm</name>
    <dbReference type="NCBI Taxonomy" id="6265"/>
    <lineage>
        <taxon>Eukaryota</taxon>
        <taxon>Metazoa</taxon>
        <taxon>Ecdysozoa</taxon>
        <taxon>Nematoda</taxon>
        <taxon>Chromadorea</taxon>
        <taxon>Rhabditida</taxon>
        <taxon>Spirurina</taxon>
        <taxon>Ascaridomorpha</taxon>
        <taxon>Ascaridoidea</taxon>
        <taxon>Toxocaridae</taxon>
        <taxon>Toxocara</taxon>
    </lineage>
</organism>
<reference evidence="9" key="1">
    <citation type="submission" date="2016-06" db="UniProtKB">
        <authorList>
            <consortium name="WormBaseParasite"/>
        </authorList>
    </citation>
    <scope>IDENTIFICATION</scope>
</reference>
<dbReference type="PROSITE" id="PS50835">
    <property type="entry name" value="IG_LIKE"/>
    <property type="match status" value="1"/>
</dbReference>
<dbReference type="InterPro" id="IPR032675">
    <property type="entry name" value="LRR_dom_sf"/>
</dbReference>
<feature type="transmembrane region" description="Helical" evidence="4">
    <location>
        <begin position="430"/>
        <end position="455"/>
    </location>
</feature>